<dbReference type="KEGG" id="pvo:PVOR_10369"/>
<reference evidence="1 2" key="1">
    <citation type="journal article" date="2010" name="BMC Genomics">
        <title>Genome sequence of the pattern forming Paenibacillus vortex bacterium reveals potential for thriving in complex environments.</title>
        <authorList>
            <person name="Sirota-Madi A."/>
            <person name="Olender T."/>
            <person name="Helman Y."/>
            <person name="Ingham C."/>
            <person name="Brainis I."/>
            <person name="Roth D."/>
            <person name="Hagi E."/>
            <person name="Brodsky L."/>
            <person name="Leshkowitz D."/>
            <person name="Galatenko V."/>
            <person name="Nikolaev V."/>
            <person name="Mugasimangalam R.C."/>
            <person name="Bransburg-Zabary S."/>
            <person name="Gutnick D.L."/>
            <person name="Lancet D."/>
            <person name="Ben-Jacob E."/>
        </authorList>
    </citation>
    <scope>NUCLEOTIDE SEQUENCE [LARGE SCALE GENOMIC DNA]</scope>
    <source>
        <strain evidence="1 2">V453</strain>
    </source>
</reference>
<accession>A0A2R9SX00</accession>
<protein>
    <submittedName>
        <fullName evidence="1">3-dehydroquinate synthase</fullName>
    </submittedName>
</protein>
<evidence type="ECO:0000313" key="1">
    <source>
        <dbReference type="EMBL" id="EFU41939.1"/>
    </source>
</evidence>
<dbReference type="EMBL" id="ADHJ01000017">
    <property type="protein sequence ID" value="EFU41939.1"/>
    <property type="molecule type" value="Genomic_DNA"/>
</dbReference>
<evidence type="ECO:0000313" key="2">
    <source>
        <dbReference type="Proteomes" id="UP000003094"/>
    </source>
</evidence>
<proteinExistence type="predicted"/>
<organism evidence="1 2">
    <name type="scientific">Paenibacillus vortex V453</name>
    <dbReference type="NCBI Taxonomy" id="715225"/>
    <lineage>
        <taxon>Bacteria</taxon>
        <taxon>Bacillati</taxon>
        <taxon>Bacillota</taxon>
        <taxon>Bacilli</taxon>
        <taxon>Bacillales</taxon>
        <taxon>Paenibacillaceae</taxon>
        <taxon>Paenibacillus</taxon>
    </lineage>
</organism>
<comment type="caution">
    <text evidence="1">The sequence shown here is derived from an EMBL/GenBank/DDBJ whole genome shotgun (WGS) entry which is preliminary data.</text>
</comment>
<dbReference type="AlphaFoldDB" id="A0A2R9SX00"/>
<name>A0A2R9SX00_9BACL</name>
<gene>
    <name evidence="1" type="ORF">PVOR_10369</name>
</gene>
<sequence length="53" mass="6253">MTESLNYAKRLMSQMKEVQPTFRGLDDMALERGVILDVPLYLIRRGSSRHRSW</sequence>
<dbReference type="RefSeq" id="WP_006208912.1">
    <property type="nucleotide sequence ID" value="NZ_ADHJ01000017.1"/>
</dbReference>
<dbReference type="Proteomes" id="UP000003094">
    <property type="component" value="Unassembled WGS sequence"/>
</dbReference>
<keyword evidence="2" id="KW-1185">Reference proteome</keyword>